<keyword evidence="6 7" id="KW-0472">Membrane</keyword>
<evidence type="ECO:0000256" key="4">
    <source>
        <dbReference type="ARBA" id="ARBA00022643"/>
    </source>
</evidence>
<dbReference type="InterPro" id="IPR010209">
    <property type="entry name" value="Ion_transpt_RnfG/RsxG"/>
</dbReference>
<evidence type="ECO:0000256" key="7">
    <source>
        <dbReference type="SAM" id="Phobius"/>
    </source>
</evidence>
<comment type="cofactor">
    <cofactor evidence="6">
        <name>FMN</name>
        <dbReference type="ChEBI" id="CHEBI:58210"/>
    </cofactor>
</comment>
<feature type="modified residue" description="FMN phosphoryl threonine" evidence="6">
    <location>
        <position position="188"/>
    </location>
</feature>
<evidence type="ECO:0000256" key="1">
    <source>
        <dbReference type="ARBA" id="ARBA00022448"/>
    </source>
</evidence>
<dbReference type="AlphaFoldDB" id="A0A1V0B7Z9"/>
<comment type="function">
    <text evidence="6">Part of a membrane-bound complex that couples electron transfer with translocation of ions across the membrane.</text>
</comment>
<evidence type="ECO:0000313" key="10">
    <source>
        <dbReference type="Proteomes" id="UP000243488"/>
    </source>
</evidence>
<dbReference type="SMART" id="SM00900">
    <property type="entry name" value="FMN_bind"/>
    <property type="match status" value="1"/>
</dbReference>
<dbReference type="STRING" id="1931241.BVH74_15235"/>
<feature type="domain" description="FMN-binding" evidence="8">
    <location>
        <begin position="113"/>
        <end position="205"/>
    </location>
</feature>
<organism evidence="9 10">
    <name type="scientific">Halopseudomonas phragmitis</name>
    <dbReference type="NCBI Taxonomy" id="1931241"/>
    <lineage>
        <taxon>Bacteria</taxon>
        <taxon>Pseudomonadati</taxon>
        <taxon>Pseudomonadota</taxon>
        <taxon>Gammaproteobacteria</taxon>
        <taxon>Pseudomonadales</taxon>
        <taxon>Pseudomonadaceae</taxon>
        <taxon>Halopseudomonas</taxon>
    </lineage>
</organism>
<dbReference type="GO" id="GO:0005886">
    <property type="term" value="C:plasma membrane"/>
    <property type="evidence" value="ECO:0007669"/>
    <property type="project" value="UniProtKB-SubCell"/>
</dbReference>
<keyword evidence="6" id="KW-1278">Translocase</keyword>
<keyword evidence="6" id="KW-1003">Cell membrane</keyword>
<dbReference type="EMBL" id="CP020100">
    <property type="protein sequence ID" value="AQZ96020.1"/>
    <property type="molecule type" value="Genomic_DNA"/>
</dbReference>
<keyword evidence="6" id="KW-0997">Cell inner membrane</keyword>
<evidence type="ECO:0000256" key="3">
    <source>
        <dbReference type="ARBA" id="ARBA00022630"/>
    </source>
</evidence>
<keyword evidence="1 6" id="KW-0813">Transport</keyword>
<comment type="subunit">
    <text evidence="6">The complex is composed of six subunits: RnfA, RnfB, RnfC, RnfD, RnfE and RnfG.</text>
</comment>
<dbReference type="GO" id="GO:0010181">
    <property type="term" value="F:FMN binding"/>
    <property type="evidence" value="ECO:0007669"/>
    <property type="project" value="InterPro"/>
</dbReference>
<protein>
    <recommendedName>
        <fullName evidence="6">Ion-translocating oxidoreductase complex subunit G</fullName>
        <ecNumber evidence="6">7.-.-.-</ecNumber>
    </recommendedName>
    <alternativeName>
        <fullName evidence="6">Rnf electron transport complex subunit G</fullName>
    </alternativeName>
</protein>
<proteinExistence type="inferred from homology"/>
<comment type="similarity">
    <text evidence="6">Belongs to the RnfG family.</text>
</comment>
<dbReference type="GO" id="GO:0022900">
    <property type="term" value="P:electron transport chain"/>
    <property type="evidence" value="ECO:0007669"/>
    <property type="project" value="UniProtKB-UniRule"/>
</dbReference>
<dbReference type="InterPro" id="IPR007329">
    <property type="entry name" value="FMN-bd"/>
</dbReference>
<dbReference type="PIRSF" id="PIRSF006091">
    <property type="entry name" value="E_trnsport_RnfG"/>
    <property type="match status" value="1"/>
</dbReference>
<accession>A0A1V0B7Z9</accession>
<dbReference type="NCBIfam" id="NF002519">
    <property type="entry name" value="PRK01908.1"/>
    <property type="match status" value="1"/>
</dbReference>
<name>A0A1V0B7Z9_9GAMM</name>
<keyword evidence="6 7" id="KW-0812">Transmembrane</keyword>
<gene>
    <name evidence="6" type="primary">rnfG</name>
    <name evidence="9" type="ORF">BVH74_15235</name>
</gene>
<dbReference type="PANTHER" id="PTHR36118:SF1">
    <property type="entry name" value="ION-TRANSLOCATING OXIDOREDUCTASE COMPLEX SUBUNIT G"/>
    <property type="match status" value="1"/>
</dbReference>
<dbReference type="Pfam" id="PF04205">
    <property type="entry name" value="FMN_bind"/>
    <property type="match status" value="1"/>
</dbReference>
<evidence type="ECO:0000313" key="9">
    <source>
        <dbReference type="EMBL" id="AQZ96020.1"/>
    </source>
</evidence>
<reference evidence="9 10" key="1">
    <citation type="submission" date="2017-03" db="EMBL/GenBank/DDBJ databases">
        <title>Complete genome sequence of the novel DNRA strain Pseudomonas sp. S-6-2 isolated from Chinese polluted river sediment. Journal of Biotechnology.</title>
        <authorList>
            <person name="Li J."/>
            <person name="Xiang F."/>
            <person name="Wang L."/>
            <person name="Xi L."/>
            <person name="Liu J."/>
        </authorList>
    </citation>
    <scope>NUCLEOTIDE SEQUENCE [LARGE SCALE GENOMIC DNA]</scope>
    <source>
        <strain evidence="9 10">S-6-2</strain>
    </source>
</reference>
<comment type="subcellular location">
    <subcellularLocation>
        <location evidence="6">Cell inner membrane</location>
        <topology evidence="6">Single-pass membrane protein</topology>
    </subcellularLocation>
</comment>
<keyword evidence="2 6" id="KW-0597">Phosphoprotein</keyword>
<evidence type="ECO:0000256" key="2">
    <source>
        <dbReference type="ARBA" id="ARBA00022553"/>
    </source>
</evidence>
<dbReference type="NCBIfam" id="TIGR01947">
    <property type="entry name" value="rnfG"/>
    <property type="match status" value="1"/>
</dbReference>
<dbReference type="RefSeq" id="WP_080050913.1">
    <property type="nucleotide sequence ID" value="NZ_CP020100.1"/>
</dbReference>
<dbReference type="KEGG" id="ppha:BVH74_15235"/>
<feature type="transmembrane region" description="Helical" evidence="7">
    <location>
        <begin position="21"/>
        <end position="41"/>
    </location>
</feature>
<evidence type="ECO:0000259" key="8">
    <source>
        <dbReference type="SMART" id="SM00900"/>
    </source>
</evidence>
<sequence length="228" mass="24796">MSEQEQSTQPLGAGRSVVRNSLILGLFAMATVGLIAVTQISTAPRIAEEQRRVQMSALNEILPHDQHDNDLLADGFEVSDRELLNLPRPTMAYRGRVENEVVAVILPVVAPDGYSGRIDLLVGVRANGELAGVRALNHRETPGLGDKIELAKSDWVLSFNGKSLQVPAPTGWAVRKDGGEFDQFTGATITPRAVIQAVYRALEYFAAHRQQLLELPDASTMNEDSIDG</sequence>
<dbReference type="HAMAP" id="MF_00479">
    <property type="entry name" value="RsxG_RnfG"/>
    <property type="match status" value="1"/>
</dbReference>
<dbReference type="Proteomes" id="UP000243488">
    <property type="component" value="Chromosome"/>
</dbReference>
<evidence type="ECO:0000256" key="6">
    <source>
        <dbReference type="HAMAP-Rule" id="MF_00479"/>
    </source>
</evidence>
<keyword evidence="10" id="KW-1185">Reference proteome</keyword>
<dbReference type="EC" id="7.-.-.-" evidence="6"/>
<keyword evidence="6 7" id="KW-1133">Transmembrane helix</keyword>
<keyword evidence="3 6" id="KW-0285">Flavoprotein</keyword>
<dbReference type="GO" id="GO:0009055">
    <property type="term" value="F:electron transfer activity"/>
    <property type="evidence" value="ECO:0007669"/>
    <property type="project" value="InterPro"/>
</dbReference>
<keyword evidence="5 6" id="KW-0249">Electron transport</keyword>
<evidence type="ECO:0000256" key="5">
    <source>
        <dbReference type="ARBA" id="ARBA00022982"/>
    </source>
</evidence>
<keyword evidence="4 6" id="KW-0288">FMN</keyword>
<dbReference type="PANTHER" id="PTHR36118">
    <property type="entry name" value="ION-TRANSLOCATING OXIDOREDUCTASE COMPLEX SUBUNIT G"/>
    <property type="match status" value="1"/>
</dbReference>